<evidence type="ECO:0000256" key="8">
    <source>
        <dbReference type="SAM" id="Phobius"/>
    </source>
</evidence>
<dbReference type="PANTHER" id="PTHR43289:SF6">
    <property type="entry name" value="SERINE_THREONINE-PROTEIN KINASE NEKL-3"/>
    <property type="match status" value="1"/>
</dbReference>
<name>A0ABN2A793_9ACTN</name>
<dbReference type="Pfam" id="PF00069">
    <property type="entry name" value="Pkinase"/>
    <property type="match status" value="1"/>
</dbReference>
<evidence type="ECO:0000259" key="9">
    <source>
        <dbReference type="PROSITE" id="PS50011"/>
    </source>
</evidence>
<gene>
    <name evidence="10" type="ORF">GCM10009788_16770</name>
</gene>
<dbReference type="InterPro" id="IPR008271">
    <property type="entry name" value="Ser/Thr_kinase_AS"/>
</dbReference>
<reference evidence="10 11" key="1">
    <citation type="journal article" date="2019" name="Int. J. Syst. Evol. Microbiol.">
        <title>The Global Catalogue of Microorganisms (GCM) 10K type strain sequencing project: providing services to taxonomists for standard genome sequencing and annotation.</title>
        <authorList>
            <consortium name="The Broad Institute Genomics Platform"/>
            <consortium name="The Broad Institute Genome Sequencing Center for Infectious Disease"/>
            <person name="Wu L."/>
            <person name="Ma J."/>
        </authorList>
    </citation>
    <scope>NUCLEOTIDE SEQUENCE [LARGE SCALE GENOMIC DNA]</scope>
    <source>
        <strain evidence="10 11">JCM 14942</strain>
    </source>
</reference>
<dbReference type="RefSeq" id="WP_141005248.1">
    <property type="nucleotide sequence ID" value="NZ_BAAAOR010000014.1"/>
</dbReference>
<dbReference type="SMART" id="SM00220">
    <property type="entry name" value="S_TKc"/>
    <property type="match status" value="1"/>
</dbReference>
<feature type="compositionally biased region" description="Low complexity" evidence="7">
    <location>
        <begin position="482"/>
        <end position="512"/>
    </location>
</feature>
<evidence type="ECO:0000256" key="4">
    <source>
        <dbReference type="ARBA" id="ARBA00022741"/>
    </source>
</evidence>
<dbReference type="PANTHER" id="PTHR43289">
    <property type="entry name" value="MITOGEN-ACTIVATED PROTEIN KINASE KINASE KINASE 20-RELATED"/>
    <property type="match status" value="1"/>
</dbReference>
<comment type="caution">
    <text evidence="10">The sequence shown here is derived from an EMBL/GenBank/DDBJ whole genome shotgun (WGS) entry which is preliminary data.</text>
</comment>
<dbReference type="EMBL" id="BAAAOR010000014">
    <property type="protein sequence ID" value="GAA1512884.1"/>
    <property type="molecule type" value="Genomic_DNA"/>
</dbReference>
<feature type="region of interest" description="Disordered" evidence="7">
    <location>
        <begin position="374"/>
        <end position="419"/>
    </location>
</feature>
<keyword evidence="5" id="KW-0418">Kinase</keyword>
<keyword evidence="8" id="KW-0812">Transmembrane</keyword>
<keyword evidence="6" id="KW-0067">ATP-binding</keyword>
<protein>
    <recommendedName>
        <fullName evidence="1">non-specific serine/threonine protein kinase</fullName>
        <ecNumber evidence="1">2.7.11.1</ecNumber>
    </recommendedName>
</protein>
<dbReference type="CDD" id="cd14014">
    <property type="entry name" value="STKc_PknB_like"/>
    <property type="match status" value="1"/>
</dbReference>
<evidence type="ECO:0000256" key="3">
    <source>
        <dbReference type="ARBA" id="ARBA00022679"/>
    </source>
</evidence>
<evidence type="ECO:0000256" key="7">
    <source>
        <dbReference type="SAM" id="MobiDB-lite"/>
    </source>
</evidence>
<evidence type="ECO:0000256" key="1">
    <source>
        <dbReference type="ARBA" id="ARBA00012513"/>
    </source>
</evidence>
<dbReference type="EC" id="2.7.11.1" evidence="1"/>
<dbReference type="Gene3D" id="1.10.510.10">
    <property type="entry name" value="Transferase(Phosphotransferase) domain 1"/>
    <property type="match status" value="1"/>
</dbReference>
<evidence type="ECO:0000313" key="11">
    <source>
        <dbReference type="Proteomes" id="UP001500842"/>
    </source>
</evidence>
<dbReference type="InterPro" id="IPR000719">
    <property type="entry name" value="Prot_kinase_dom"/>
</dbReference>
<dbReference type="InterPro" id="IPR011009">
    <property type="entry name" value="Kinase-like_dom_sf"/>
</dbReference>
<evidence type="ECO:0000256" key="2">
    <source>
        <dbReference type="ARBA" id="ARBA00022527"/>
    </source>
</evidence>
<keyword evidence="8" id="KW-1133">Transmembrane helix</keyword>
<keyword evidence="11" id="KW-1185">Reference proteome</keyword>
<organism evidence="10 11">
    <name type="scientific">Nocardioides humi</name>
    <dbReference type="NCBI Taxonomy" id="449461"/>
    <lineage>
        <taxon>Bacteria</taxon>
        <taxon>Bacillati</taxon>
        <taxon>Actinomycetota</taxon>
        <taxon>Actinomycetes</taxon>
        <taxon>Propionibacteriales</taxon>
        <taxon>Nocardioidaceae</taxon>
        <taxon>Nocardioides</taxon>
    </lineage>
</organism>
<evidence type="ECO:0000256" key="5">
    <source>
        <dbReference type="ARBA" id="ARBA00022777"/>
    </source>
</evidence>
<feature type="compositionally biased region" description="Low complexity" evidence="7">
    <location>
        <begin position="380"/>
        <end position="412"/>
    </location>
</feature>
<dbReference type="Gene3D" id="3.30.200.20">
    <property type="entry name" value="Phosphorylase Kinase, domain 1"/>
    <property type="match status" value="1"/>
</dbReference>
<dbReference type="SUPFAM" id="SSF56112">
    <property type="entry name" value="Protein kinase-like (PK-like)"/>
    <property type="match status" value="1"/>
</dbReference>
<keyword evidence="3" id="KW-0808">Transferase</keyword>
<feature type="region of interest" description="Disordered" evidence="7">
    <location>
        <begin position="284"/>
        <end position="346"/>
    </location>
</feature>
<feature type="transmembrane region" description="Helical" evidence="8">
    <location>
        <begin position="349"/>
        <end position="370"/>
    </location>
</feature>
<keyword evidence="8" id="KW-0472">Membrane</keyword>
<sequence>MTDAGQSRYADRAGRYRLDSMIATGGMGVVWRGTDTRLSRPVAVKVLKPEYADDATFRSRFEGEARSAAALHHPGIAGVYDYGAGEDGDDLPPYLVMELVDGQPLSTLLSNARASGRTLDTGVVQDLMAQAADALGVAHRAGIVHRDVKPANLLVTSDRTVKITDFGIARALDSVALTRTGSVMGTPQYLSPEQARGNPSTPASDVYSLGVVAFECLAGRRPFEAETPVATALAHLQQPVPQLPPSVPGPLAAVVRRALAKDPAERYADGAAFAAALRAPEVAAAAATDEPDDGHTRVLTGVVPPVPAPVPTPTSATSAAHGSEPMQRLDSPSAYAGDESGDDERKSPWPIAIAVIVVVVIAVIAAILLLGNKDDDTPVVDDTTSSAPTSEATTESSEPTTEPTTEPTSEAPRTVDVDEDQYTCFSNYRDAVSDLRGKGLKVTWEQDSQANDGDCDEGTVSRFSRNGTLEEGDAVVVYYWGPKPSTPTTQPTQPTEPTTPTTAPTTPTGGAQ</sequence>
<proteinExistence type="predicted"/>
<accession>A0ABN2A793</accession>
<keyword evidence="2" id="KW-0723">Serine/threonine-protein kinase</keyword>
<evidence type="ECO:0000256" key="6">
    <source>
        <dbReference type="ARBA" id="ARBA00022840"/>
    </source>
</evidence>
<feature type="domain" description="Protein kinase" evidence="9">
    <location>
        <begin position="16"/>
        <end position="282"/>
    </location>
</feature>
<dbReference type="PROSITE" id="PS50011">
    <property type="entry name" value="PROTEIN_KINASE_DOM"/>
    <property type="match status" value="1"/>
</dbReference>
<keyword evidence="4" id="KW-0547">Nucleotide-binding</keyword>
<dbReference type="PROSITE" id="PS00108">
    <property type="entry name" value="PROTEIN_KINASE_ST"/>
    <property type="match status" value="1"/>
</dbReference>
<dbReference type="Proteomes" id="UP001500842">
    <property type="component" value="Unassembled WGS sequence"/>
</dbReference>
<feature type="region of interest" description="Disordered" evidence="7">
    <location>
        <begin position="480"/>
        <end position="512"/>
    </location>
</feature>
<evidence type="ECO:0000313" key="10">
    <source>
        <dbReference type="EMBL" id="GAA1512884.1"/>
    </source>
</evidence>